<comment type="caution">
    <text evidence="3">The sequence shown here is derived from an EMBL/GenBank/DDBJ whole genome shotgun (WGS) entry which is preliminary data.</text>
</comment>
<evidence type="ECO:0000313" key="4">
    <source>
        <dbReference type="Proteomes" id="UP001597294"/>
    </source>
</evidence>
<dbReference type="Pfam" id="PF22725">
    <property type="entry name" value="GFO_IDH_MocA_C3"/>
    <property type="match status" value="1"/>
</dbReference>
<evidence type="ECO:0000313" key="3">
    <source>
        <dbReference type="EMBL" id="MFD2205885.1"/>
    </source>
</evidence>
<dbReference type="InterPro" id="IPR055170">
    <property type="entry name" value="GFO_IDH_MocA-like_dom"/>
</dbReference>
<dbReference type="Gene3D" id="3.30.360.10">
    <property type="entry name" value="Dihydrodipicolinate Reductase, domain 2"/>
    <property type="match status" value="1"/>
</dbReference>
<dbReference type="PANTHER" id="PTHR43708:SF8">
    <property type="entry name" value="OXIDOREDUCTASE"/>
    <property type="match status" value="1"/>
</dbReference>
<dbReference type="InterPro" id="IPR036291">
    <property type="entry name" value="NAD(P)-bd_dom_sf"/>
</dbReference>
<organism evidence="3 4">
    <name type="scientific">Kiloniella antarctica</name>
    <dbReference type="NCBI Taxonomy" id="1550907"/>
    <lineage>
        <taxon>Bacteria</taxon>
        <taxon>Pseudomonadati</taxon>
        <taxon>Pseudomonadota</taxon>
        <taxon>Alphaproteobacteria</taxon>
        <taxon>Rhodospirillales</taxon>
        <taxon>Kiloniellaceae</taxon>
        <taxon>Kiloniella</taxon>
    </lineage>
</organism>
<dbReference type="SUPFAM" id="SSF55347">
    <property type="entry name" value="Glyceraldehyde-3-phosphate dehydrogenase-like, C-terminal domain"/>
    <property type="match status" value="1"/>
</dbReference>
<reference evidence="4" key="1">
    <citation type="journal article" date="2019" name="Int. J. Syst. Evol. Microbiol.">
        <title>The Global Catalogue of Microorganisms (GCM) 10K type strain sequencing project: providing services to taxonomists for standard genome sequencing and annotation.</title>
        <authorList>
            <consortium name="The Broad Institute Genomics Platform"/>
            <consortium name="The Broad Institute Genome Sequencing Center for Infectious Disease"/>
            <person name="Wu L."/>
            <person name="Ma J."/>
        </authorList>
    </citation>
    <scope>NUCLEOTIDE SEQUENCE [LARGE SCALE GENOMIC DNA]</scope>
    <source>
        <strain evidence="4">CGMCC 4.7192</strain>
    </source>
</reference>
<accession>A0ABW5BLV3</accession>
<dbReference type="EMBL" id="JBHUII010000004">
    <property type="protein sequence ID" value="MFD2205885.1"/>
    <property type="molecule type" value="Genomic_DNA"/>
</dbReference>
<dbReference type="PANTHER" id="PTHR43708">
    <property type="entry name" value="CONSERVED EXPRESSED OXIDOREDUCTASE (EUROFUNG)"/>
    <property type="match status" value="1"/>
</dbReference>
<feature type="domain" description="Gfo/Idh/MocA-like oxidoreductase N-terminal" evidence="1">
    <location>
        <begin position="7"/>
        <end position="124"/>
    </location>
</feature>
<keyword evidence="4" id="KW-1185">Reference proteome</keyword>
<dbReference type="SUPFAM" id="SSF51735">
    <property type="entry name" value="NAD(P)-binding Rossmann-fold domains"/>
    <property type="match status" value="1"/>
</dbReference>
<sequence>MNSSSPIRVATVGTGYFSRFQYAAWARMPEVNLVGICNRNQEPALELSTQYNIPGVYQDFDLMLDEVKPDLVDIITPPVTHTGYIKSCVERNITTICQKPFTPSMDEAQKLVALIEEKKAKVIIHENFRFQPWYRKIKEVLEQEALGQLYQISYALRPGDGQGENAYLDRQPYFQQMERLLVHETAVHLIDVFRYLFGEAKSVFADLRRINPVIKGEDAGIIIFEFENGSRGLFDGNRLSDHKAVNRRRTMGEMRIEGEKGTLILNGDAELHLRLHGQNEETSLSYDWKDCDFGGDCVYNLQRHVINHLCHGTELMNTAKEYLTNVVIAETVYESNNTGRKINLAIKKMIP</sequence>
<dbReference type="Proteomes" id="UP001597294">
    <property type="component" value="Unassembled WGS sequence"/>
</dbReference>
<dbReference type="Pfam" id="PF01408">
    <property type="entry name" value="GFO_IDH_MocA"/>
    <property type="match status" value="1"/>
</dbReference>
<feature type="domain" description="GFO/IDH/MocA-like oxidoreductase" evidence="2">
    <location>
        <begin position="134"/>
        <end position="263"/>
    </location>
</feature>
<dbReference type="RefSeq" id="WP_380250927.1">
    <property type="nucleotide sequence ID" value="NZ_JBHUII010000004.1"/>
</dbReference>
<name>A0ABW5BLV3_9PROT</name>
<evidence type="ECO:0000259" key="2">
    <source>
        <dbReference type="Pfam" id="PF22725"/>
    </source>
</evidence>
<proteinExistence type="predicted"/>
<gene>
    <name evidence="3" type="ORF">ACFSKO_09695</name>
</gene>
<evidence type="ECO:0000259" key="1">
    <source>
        <dbReference type="Pfam" id="PF01408"/>
    </source>
</evidence>
<dbReference type="Gene3D" id="3.40.50.720">
    <property type="entry name" value="NAD(P)-binding Rossmann-like Domain"/>
    <property type="match status" value="1"/>
</dbReference>
<dbReference type="InterPro" id="IPR000683">
    <property type="entry name" value="Gfo/Idh/MocA-like_OxRdtase_N"/>
</dbReference>
<dbReference type="InterPro" id="IPR051317">
    <property type="entry name" value="Gfo/Idh/MocA_oxidoreduct"/>
</dbReference>
<protein>
    <submittedName>
        <fullName evidence="3">Gfo/Idh/MocA family protein</fullName>
    </submittedName>
</protein>